<sequence>LTFDEVRGSGAVGFAIDITEHKQAEQRVEKQRAELAHIARVRTVEELASGIAHDLWVSADSVLVSANCRLLAIGNPTDPTSQFFEEFKHASVSKIAISAFETPNFTRFGITQESIVDGSWRAKVTGRYPQPRLIMPEWVADKVLRWGIDSPLWKARVLGEFPDTGTDSLIPLSWIEAAAAREVEPSEPVELACDVARFGDDETVIGGRAGPFYRMIYHKRSQDLMATAGEVVRALADTGAATAKIDEVGIGAGVLDRLLELERPVVGINAGKAANDPERFANARAEMFWGLRERFDPREGGIDIDPEDDELQAQLASIKWKVDSRGRVLIESKEESKKRGLSSPDRADTMAMAYYKPASSEDPELW</sequence>
<protein>
    <recommendedName>
        <fullName evidence="1">PAC domain-containing protein</fullName>
    </recommendedName>
</protein>
<feature type="domain" description="PAC" evidence="1">
    <location>
        <begin position="1"/>
        <end position="30"/>
    </location>
</feature>
<feature type="non-terminal residue" evidence="2">
    <location>
        <position position="1"/>
    </location>
</feature>
<comment type="caution">
    <text evidence="2">The sequence shown here is derived from an EMBL/GenBank/DDBJ whole genome shotgun (WGS) entry which is preliminary data.</text>
</comment>
<accession>A0A0F9ASE4</accession>
<proteinExistence type="predicted"/>
<gene>
    <name evidence="2" type="ORF">LCGC14_2615030</name>
</gene>
<name>A0A0F9ASE4_9ZZZZ</name>
<organism evidence="2">
    <name type="scientific">marine sediment metagenome</name>
    <dbReference type="NCBI Taxonomy" id="412755"/>
    <lineage>
        <taxon>unclassified sequences</taxon>
        <taxon>metagenomes</taxon>
        <taxon>ecological metagenomes</taxon>
    </lineage>
</organism>
<dbReference type="PROSITE" id="PS50113">
    <property type="entry name" value="PAC"/>
    <property type="match status" value="1"/>
</dbReference>
<dbReference type="EMBL" id="LAZR01044482">
    <property type="protein sequence ID" value="KKL04542.1"/>
    <property type="molecule type" value="Genomic_DNA"/>
</dbReference>
<dbReference type="AlphaFoldDB" id="A0A0F9ASE4"/>
<dbReference type="Gene3D" id="3.30.420.240">
    <property type="match status" value="1"/>
</dbReference>
<reference evidence="2" key="1">
    <citation type="journal article" date="2015" name="Nature">
        <title>Complex archaea that bridge the gap between prokaryotes and eukaryotes.</title>
        <authorList>
            <person name="Spang A."/>
            <person name="Saw J.H."/>
            <person name="Jorgensen S.L."/>
            <person name="Zaremba-Niedzwiedzka K."/>
            <person name="Martijn J."/>
            <person name="Lind A.E."/>
            <person name="van Eijk R."/>
            <person name="Schleper C."/>
            <person name="Guy L."/>
            <person name="Ettema T.J."/>
        </authorList>
    </citation>
    <scope>NUCLEOTIDE SEQUENCE</scope>
</reference>
<evidence type="ECO:0000313" key="2">
    <source>
        <dbReference type="EMBL" id="KKL04542.1"/>
    </source>
</evidence>
<dbReference type="InterPro" id="IPR000700">
    <property type="entry name" value="PAS-assoc_C"/>
</dbReference>
<evidence type="ECO:0000259" key="1">
    <source>
        <dbReference type="PROSITE" id="PS50113"/>
    </source>
</evidence>